<comment type="caution">
    <text evidence="1">The sequence shown here is derived from an EMBL/GenBank/DDBJ whole genome shotgun (WGS) entry which is preliminary data.</text>
</comment>
<gene>
    <name evidence="1" type="primary">moaA</name>
    <name evidence="1" type="ORF">RV045_02565</name>
</gene>
<evidence type="ECO:0000313" key="2">
    <source>
        <dbReference type="Proteomes" id="UP001364695"/>
    </source>
</evidence>
<dbReference type="Proteomes" id="UP001364695">
    <property type="component" value="Unassembled WGS sequence"/>
</dbReference>
<keyword evidence="2" id="KW-1185">Reference proteome</keyword>
<proteinExistence type="predicted"/>
<sequence>MNHPHTPASPRLLDGHGRHIHYLRVSVTDRCDMRCTYCIPEGFRGFEEPEHWLTLDEMARLVGVFVGMGVNKVRLTGGEPLLRRGVTGLAATISALPGLQDLSLTTNASQLHRMAQGLKDAGVSRLNVSLDSLRRERFAAITKRDVLDDVLRGIATASRVGLAPVKINTVVQAGVNDDELDDLVAFALEHGLILRLIEPMPMGHTGQAATGLDLTQRGAELAQRFGLIPEADPMAADSSARSALEAPGAGPARYWHAPKSAARNSTAGRMSLGVITPLSQHFCATCNRVRLGVDGTLYLCLGQNDAVPLGRQLREGASDADLRDAILQALAHKPERHHFVETPGQIVRFMSQTGG</sequence>
<name>A0ACC6NZA5_9BURK</name>
<evidence type="ECO:0000313" key="1">
    <source>
        <dbReference type="EMBL" id="MEJ7137313.1"/>
    </source>
</evidence>
<dbReference type="EMBL" id="JAWDIE010000003">
    <property type="protein sequence ID" value="MEJ7137313.1"/>
    <property type="molecule type" value="Genomic_DNA"/>
</dbReference>
<accession>A0ACC6NZA5</accession>
<keyword evidence="1" id="KW-0456">Lyase</keyword>
<reference evidence="1" key="1">
    <citation type="submission" date="2023-10" db="EMBL/GenBank/DDBJ databases">
        <title>Amphibacter perezi, gen. nov., sp. nov. a novel taxa of the family Comamonadaceae, class Betaproteobacteria isolated from the skin microbiota of Pelophylax perezi from different populations.</title>
        <authorList>
            <person name="Costa S."/>
            <person name="Proenca D.N."/>
            <person name="Lopes I."/>
            <person name="Morais P.V."/>
        </authorList>
    </citation>
    <scope>NUCLEOTIDE SEQUENCE</scope>
    <source>
        <strain evidence="1">SL12-8</strain>
    </source>
</reference>
<protein>
    <submittedName>
        <fullName evidence="1">GTP 3',8-cyclase MoaA</fullName>
        <ecNumber evidence="1">4.1.99.22</ecNumber>
    </submittedName>
</protein>
<organism evidence="1 2">
    <name type="scientific">Amphibiibacter pelophylacis</name>
    <dbReference type="NCBI Taxonomy" id="1799477"/>
    <lineage>
        <taxon>Bacteria</taxon>
        <taxon>Pseudomonadati</taxon>
        <taxon>Pseudomonadota</taxon>
        <taxon>Betaproteobacteria</taxon>
        <taxon>Burkholderiales</taxon>
        <taxon>Sphaerotilaceae</taxon>
        <taxon>Amphibiibacter</taxon>
    </lineage>
</organism>
<dbReference type="EC" id="4.1.99.22" evidence="1"/>